<protein>
    <submittedName>
        <fullName evidence="2">Putative signaling protein PA3311</fullName>
    </submittedName>
</protein>
<dbReference type="AlphaFoldDB" id="A0A1D1Y3P4"/>
<feature type="non-terminal residue" evidence="2">
    <location>
        <position position="1"/>
    </location>
</feature>
<evidence type="ECO:0000313" key="2">
    <source>
        <dbReference type="EMBL" id="JAT49208.1"/>
    </source>
</evidence>
<feature type="region of interest" description="Disordered" evidence="1">
    <location>
        <begin position="90"/>
        <end position="109"/>
    </location>
</feature>
<evidence type="ECO:0000256" key="1">
    <source>
        <dbReference type="SAM" id="MobiDB-lite"/>
    </source>
</evidence>
<organism evidence="2">
    <name type="scientific">Anthurium amnicola</name>
    <dbReference type="NCBI Taxonomy" id="1678845"/>
    <lineage>
        <taxon>Eukaryota</taxon>
        <taxon>Viridiplantae</taxon>
        <taxon>Streptophyta</taxon>
        <taxon>Embryophyta</taxon>
        <taxon>Tracheophyta</taxon>
        <taxon>Spermatophyta</taxon>
        <taxon>Magnoliopsida</taxon>
        <taxon>Liliopsida</taxon>
        <taxon>Araceae</taxon>
        <taxon>Pothoideae</taxon>
        <taxon>Potheae</taxon>
        <taxon>Anthurium</taxon>
    </lineage>
</organism>
<dbReference type="EMBL" id="GDJX01018728">
    <property type="protein sequence ID" value="JAT49208.1"/>
    <property type="molecule type" value="Transcribed_RNA"/>
</dbReference>
<reference evidence="2" key="1">
    <citation type="submission" date="2015-07" db="EMBL/GenBank/DDBJ databases">
        <title>Transcriptome Assembly of Anthurium amnicola.</title>
        <authorList>
            <person name="Suzuki J."/>
        </authorList>
    </citation>
    <scope>NUCLEOTIDE SEQUENCE</scope>
</reference>
<accession>A0A1D1Y3P4</accession>
<proteinExistence type="predicted"/>
<sequence length="201" mass="21520">RASSGFIEPLRKVMSCYLGKDVGIQELVPHVRHAGEAPVDAVGVAAGVRDLGLRQRLPLLPVDGRVPVLAVLRQLGDVEQLHAHAPGLQPLDRRLHHPHHPPVGPSAPVPLPRDRLRLVVAVLVGGDPPFVAPAVVAGQTHGARELFAILTQRKGSWVVHGGVALGSHQKWVGDMLTKKSWVLEGSTWNSSHSDQVSRASS</sequence>
<name>A0A1D1Y3P4_9ARAE</name>
<gene>
    <name evidence="2" type="primary">PA3311</name>
    <name evidence="2" type="ORF">g.2055</name>
</gene>